<reference evidence="2" key="1">
    <citation type="submission" date="2012-05" db="EMBL/GenBank/DDBJ databases">
        <authorList>
            <person name="Krishnakumar V."/>
            <person name="Cheung F."/>
            <person name="Xiao Y."/>
            <person name="Chan A."/>
            <person name="Moskal W.A."/>
            <person name="Town C.D."/>
        </authorList>
    </citation>
    <scope>NUCLEOTIDE SEQUENCE</scope>
</reference>
<proteinExistence type="evidence at transcript level"/>
<evidence type="ECO:0000313" key="2">
    <source>
        <dbReference type="EMBL" id="AFK45832.1"/>
    </source>
</evidence>
<protein>
    <submittedName>
        <fullName evidence="2">Uncharacterized protein</fullName>
    </submittedName>
</protein>
<dbReference type="OrthoDB" id="760044at2759"/>
<dbReference type="PANTHER" id="PTHR35714:SF1">
    <property type="entry name" value="OS02G0715300 PROTEIN"/>
    <property type="match status" value="1"/>
</dbReference>
<dbReference type="RefSeq" id="XP_057440794.1">
    <property type="nucleotide sequence ID" value="XM_057584811.1"/>
</dbReference>
<dbReference type="PANTHER" id="PTHR35714">
    <property type="entry name" value="OS02G0715300 PROTEIN"/>
    <property type="match status" value="1"/>
</dbReference>
<dbReference type="GeneID" id="130732824"/>
<feature type="compositionally biased region" description="Polar residues" evidence="1">
    <location>
        <begin position="15"/>
        <end position="29"/>
    </location>
</feature>
<organism evidence="2">
    <name type="scientific">Lotus japonicus</name>
    <name type="common">Lotus corniculatus var. japonicus</name>
    <dbReference type="NCBI Taxonomy" id="34305"/>
    <lineage>
        <taxon>Eukaryota</taxon>
        <taxon>Viridiplantae</taxon>
        <taxon>Streptophyta</taxon>
        <taxon>Embryophyta</taxon>
        <taxon>Tracheophyta</taxon>
        <taxon>Spermatophyta</taxon>
        <taxon>Magnoliopsida</taxon>
        <taxon>eudicotyledons</taxon>
        <taxon>Gunneridae</taxon>
        <taxon>Pentapetalae</taxon>
        <taxon>rosids</taxon>
        <taxon>fabids</taxon>
        <taxon>Fabales</taxon>
        <taxon>Fabaceae</taxon>
        <taxon>Papilionoideae</taxon>
        <taxon>50 kb inversion clade</taxon>
        <taxon>NPAAA clade</taxon>
        <taxon>Hologalegina</taxon>
        <taxon>robinioid clade</taxon>
        <taxon>Loteae</taxon>
        <taxon>Lotus</taxon>
    </lineage>
</organism>
<dbReference type="OMA" id="MSSIGHQ"/>
<dbReference type="KEGG" id="lja:130732824"/>
<feature type="region of interest" description="Disordered" evidence="1">
    <location>
        <begin position="15"/>
        <end position="37"/>
    </location>
</feature>
<dbReference type="EMBL" id="BT146038">
    <property type="protein sequence ID" value="AFK45832.1"/>
    <property type="molecule type" value="mRNA"/>
</dbReference>
<name>I3SZZ0_LOTJA</name>
<evidence type="ECO:0000256" key="1">
    <source>
        <dbReference type="SAM" id="MobiDB-lite"/>
    </source>
</evidence>
<accession>I3SZZ0</accession>
<sequence length="155" mass="17644">MSSIGHQQHRSFFTIPTTSNNKQLPVSHSRSVDSSEHGLRKRLSSFNTTPAAASASASAVWSSFPRSKSLSSMGDYAGTSIKNWWDWTWAWILSRKPIFARDLELNDQETKLLGGSHNRGTWRHVFYKLRSEIRRFIPPTNSHHHLPRTTPQADS</sequence>
<dbReference type="AlphaFoldDB" id="I3SZZ0"/>